<accession>A0A3P8W630</accession>
<dbReference type="Pfam" id="PF13765">
    <property type="entry name" value="PRY"/>
    <property type="match status" value="1"/>
</dbReference>
<evidence type="ECO:0000313" key="5">
    <source>
        <dbReference type="Ensembl" id="ENSCSEP00000022094.1"/>
    </source>
</evidence>
<reference evidence="5" key="3">
    <citation type="submission" date="2025-09" db="UniProtKB">
        <authorList>
            <consortium name="Ensembl"/>
        </authorList>
    </citation>
    <scope>IDENTIFICATION</scope>
</reference>
<keyword evidence="3" id="KW-0862">Zinc</keyword>
<reference evidence="5 6" key="1">
    <citation type="journal article" date="2014" name="Nat. Genet.">
        <title>Whole-genome sequence of a flatfish provides insights into ZW sex chromosome evolution and adaptation to a benthic lifestyle.</title>
        <authorList>
            <person name="Chen S."/>
            <person name="Zhang G."/>
            <person name="Shao C."/>
            <person name="Huang Q."/>
            <person name="Liu G."/>
            <person name="Zhang P."/>
            <person name="Song W."/>
            <person name="An N."/>
            <person name="Chalopin D."/>
            <person name="Volff J.N."/>
            <person name="Hong Y."/>
            <person name="Li Q."/>
            <person name="Sha Z."/>
            <person name="Zhou H."/>
            <person name="Xie M."/>
            <person name="Yu Q."/>
            <person name="Liu Y."/>
            <person name="Xiang H."/>
            <person name="Wang N."/>
            <person name="Wu K."/>
            <person name="Yang C."/>
            <person name="Zhou Q."/>
            <person name="Liao X."/>
            <person name="Yang L."/>
            <person name="Hu Q."/>
            <person name="Zhang J."/>
            <person name="Meng L."/>
            <person name="Jin L."/>
            <person name="Tian Y."/>
            <person name="Lian J."/>
            <person name="Yang J."/>
            <person name="Miao G."/>
            <person name="Liu S."/>
            <person name="Liang Z."/>
            <person name="Yan F."/>
            <person name="Li Y."/>
            <person name="Sun B."/>
            <person name="Zhang H."/>
            <person name="Zhang J."/>
            <person name="Zhu Y."/>
            <person name="Du M."/>
            <person name="Zhao Y."/>
            <person name="Schartl M."/>
            <person name="Tang Q."/>
            <person name="Wang J."/>
        </authorList>
    </citation>
    <scope>NUCLEOTIDE SEQUENCE</scope>
</reference>
<dbReference type="InterPro" id="IPR006574">
    <property type="entry name" value="PRY"/>
</dbReference>
<keyword evidence="1" id="KW-0479">Metal-binding</keyword>
<dbReference type="PROSITE" id="PS50188">
    <property type="entry name" value="B302_SPRY"/>
    <property type="match status" value="1"/>
</dbReference>
<dbReference type="Pfam" id="PF00622">
    <property type="entry name" value="SPRY"/>
    <property type="match status" value="1"/>
</dbReference>
<dbReference type="Gene3D" id="2.60.120.920">
    <property type="match status" value="1"/>
</dbReference>
<dbReference type="InParanoid" id="A0A3P8W630"/>
<dbReference type="Proteomes" id="UP000265120">
    <property type="component" value="Chromosome W"/>
</dbReference>
<keyword evidence="6" id="KW-1185">Reference proteome</keyword>
<dbReference type="InterPro" id="IPR003877">
    <property type="entry name" value="SPRY_dom"/>
</dbReference>
<dbReference type="InterPro" id="IPR003879">
    <property type="entry name" value="Butyrophylin_SPRY"/>
</dbReference>
<dbReference type="InterPro" id="IPR013320">
    <property type="entry name" value="ConA-like_dom_sf"/>
</dbReference>
<dbReference type="GeneTree" id="ENSGT01150000286899"/>
<evidence type="ECO:0000256" key="1">
    <source>
        <dbReference type="ARBA" id="ARBA00022723"/>
    </source>
</evidence>
<evidence type="ECO:0000256" key="2">
    <source>
        <dbReference type="ARBA" id="ARBA00022771"/>
    </source>
</evidence>
<sequence>NVCQQHDRNDQNSCEPHTRAEFLQYSQEITLDPNTANRCLLLSDGNRKVTVLSEDKCYSSHPDRFTGCHPQVLSRESLSGCCYWEVEWRGGVRVAVTYKYINRAGESVQCLFGDNDKSWFLYSQISCHFRHNSIWTGVSVPDSSARVGVHLDHRAGLLSFYRASNTMILLHRVQTTFTQPLYAGVCLYCPGDTAEFCKLRLEFFQL</sequence>
<dbReference type="GO" id="GO:0005737">
    <property type="term" value="C:cytoplasm"/>
    <property type="evidence" value="ECO:0007669"/>
    <property type="project" value="UniProtKB-ARBA"/>
</dbReference>
<dbReference type="InterPro" id="IPR043136">
    <property type="entry name" value="B30.2/SPRY_sf"/>
</dbReference>
<reference evidence="5" key="2">
    <citation type="submission" date="2025-08" db="UniProtKB">
        <authorList>
            <consortium name="Ensembl"/>
        </authorList>
    </citation>
    <scope>IDENTIFICATION</scope>
</reference>
<dbReference type="STRING" id="244447.ENSCSEP00000022094"/>
<evidence type="ECO:0000256" key="3">
    <source>
        <dbReference type="ARBA" id="ARBA00022833"/>
    </source>
</evidence>
<evidence type="ECO:0000313" key="6">
    <source>
        <dbReference type="Proteomes" id="UP000265120"/>
    </source>
</evidence>
<dbReference type="PANTHER" id="PTHR25465:SF5">
    <property type="entry name" value="E3 UBIQUITIN_ISG15 LIGASE TRIM25-RELATED"/>
    <property type="match status" value="1"/>
</dbReference>
<organism evidence="5 6">
    <name type="scientific">Cynoglossus semilaevis</name>
    <name type="common">Tongue sole</name>
    <dbReference type="NCBI Taxonomy" id="244447"/>
    <lineage>
        <taxon>Eukaryota</taxon>
        <taxon>Metazoa</taxon>
        <taxon>Chordata</taxon>
        <taxon>Craniata</taxon>
        <taxon>Vertebrata</taxon>
        <taxon>Euteleostomi</taxon>
        <taxon>Actinopterygii</taxon>
        <taxon>Neopterygii</taxon>
        <taxon>Teleostei</taxon>
        <taxon>Neoteleostei</taxon>
        <taxon>Acanthomorphata</taxon>
        <taxon>Carangaria</taxon>
        <taxon>Pleuronectiformes</taxon>
        <taxon>Pleuronectoidei</taxon>
        <taxon>Cynoglossidae</taxon>
        <taxon>Cynoglossinae</taxon>
        <taxon>Cynoglossus</taxon>
    </lineage>
</organism>
<dbReference type="AlphaFoldDB" id="A0A3P8W630"/>
<dbReference type="PANTHER" id="PTHR25465">
    <property type="entry name" value="B-BOX DOMAIN CONTAINING"/>
    <property type="match status" value="1"/>
</dbReference>
<feature type="domain" description="B30.2/SPRY" evidence="4">
    <location>
        <begin position="9"/>
        <end position="203"/>
    </location>
</feature>
<name>A0A3P8W630_CYNSE</name>
<dbReference type="SMART" id="SM00449">
    <property type="entry name" value="SPRY"/>
    <property type="match status" value="1"/>
</dbReference>
<dbReference type="GO" id="GO:0008270">
    <property type="term" value="F:zinc ion binding"/>
    <property type="evidence" value="ECO:0007669"/>
    <property type="project" value="UniProtKB-KW"/>
</dbReference>
<keyword evidence="2" id="KW-0863">Zinc-finger</keyword>
<protein>
    <recommendedName>
        <fullName evidence="4">B30.2/SPRY domain-containing protein</fullName>
    </recommendedName>
</protein>
<dbReference type="InterPro" id="IPR051051">
    <property type="entry name" value="E3_ubiq-ligase_TRIM/RNF"/>
</dbReference>
<dbReference type="CDD" id="cd16040">
    <property type="entry name" value="SPRY_PRY_SNTX"/>
    <property type="match status" value="1"/>
</dbReference>
<dbReference type="PRINTS" id="PR01407">
    <property type="entry name" value="BUTYPHLNCDUF"/>
</dbReference>
<dbReference type="SUPFAM" id="SSF49899">
    <property type="entry name" value="Concanavalin A-like lectins/glucanases"/>
    <property type="match status" value="1"/>
</dbReference>
<dbReference type="InterPro" id="IPR001870">
    <property type="entry name" value="B30.2/SPRY"/>
</dbReference>
<proteinExistence type="predicted"/>
<evidence type="ECO:0000259" key="4">
    <source>
        <dbReference type="PROSITE" id="PS50188"/>
    </source>
</evidence>
<dbReference type="SMART" id="SM00589">
    <property type="entry name" value="PRY"/>
    <property type="match status" value="1"/>
</dbReference>
<dbReference type="Ensembl" id="ENSCSET00000022373.1">
    <property type="protein sequence ID" value="ENSCSEP00000022094.1"/>
    <property type="gene ID" value="ENSCSEG00000014077.1"/>
</dbReference>
<dbReference type="OMA" id="CFLEPPK"/>